<dbReference type="Gene3D" id="3.10.450.50">
    <property type="match status" value="1"/>
</dbReference>
<reference evidence="3" key="1">
    <citation type="submission" date="2021-01" db="EMBL/GenBank/DDBJ databases">
        <authorList>
            <person name="Lovell J.T."/>
            <person name="Bentley N."/>
            <person name="Bhattarai G."/>
            <person name="Jenkins J.W."/>
            <person name="Sreedasyam A."/>
            <person name="Alarcon Y."/>
            <person name="Bock C."/>
            <person name="Boston L."/>
            <person name="Carlson J."/>
            <person name="Cervantes K."/>
            <person name="Clermont K."/>
            <person name="Krom N."/>
            <person name="Kubenka K."/>
            <person name="Mamidi S."/>
            <person name="Mattison C."/>
            <person name="Monteros M."/>
            <person name="Pisani C."/>
            <person name="Plott C."/>
            <person name="Rajasekar S."/>
            <person name="Rhein H.S."/>
            <person name="Rohla C."/>
            <person name="Song M."/>
            <person name="Hilaire R.S."/>
            <person name="Shu S."/>
            <person name="Wells L."/>
            <person name="Wang X."/>
            <person name="Webber J."/>
            <person name="Heerema R.J."/>
            <person name="Klein P."/>
            <person name="Conner P."/>
            <person name="Grauke L."/>
            <person name="Grimwood J."/>
            <person name="Schmutz J."/>
            <person name="Randall J.J."/>
        </authorList>
    </citation>
    <scope>NUCLEOTIDE SEQUENCE</scope>
    <source>
        <tissue evidence="3">Leaf</tissue>
    </source>
</reference>
<name>A0A922J7E3_CARIL</name>
<feature type="domain" description="SnoaL-like" evidence="2">
    <location>
        <begin position="182"/>
        <end position="295"/>
    </location>
</feature>
<comment type="caution">
    <text evidence="3">The sequence shown here is derived from an EMBL/GenBank/DDBJ whole genome shotgun (WGS) entry which is preliminary data.</text>
</comment>
<evidence type="ECO:0008006" key="5">
    <source>
        <dbReference type="Google" id="ProtNLM"/>
    </source>
</evidence>
<feature type="domain" description="UVR" evidence="1">
    <location>
        <begin position="144"/>
        <end position="173"/>
    </location>
</feature>
<dbReference type="Proteomes" id="UP000811246">
    <property type="component" value="Chromosome 9"/>
</dbReference>
<gene>
    <name evidence="3" type="ORF">I3842_09G205500</name>
</gene>
<dbReference type="OrthoDB" id="2335338at2759"/>
<dbReference type="PANTHER" id="PTHR34957">
    <property type="entry name" value="NUCLEAR TRANSPORT FACTOR 2 (NTF2) FAMILY PROTEIN"/>
    <property type="match status" value="1"/>
</dbReference>
<dbReference type="InterPro" id="IPR001943">
    <property type="entry name" value="UVR_dom"/>
</dbReference>
<dbReference type="PANTHER" id="PTHR34957:SF1">
    <property type="entry name" value="NUCLEAR TRANSPORT FACTOR 2 (NTF2) FAMILY PROTEIN"/>
    <property type="match status" value="1"/>
</dbReference>
<organism evidence="3 4">
    <name type="scientific">Carya illinoinensis</name>
    <name type="common">Pecan</name>
    <dbReference type="NCBI Taxonomy" id="32201"/>
    <lineage>
        <taxon>Eukaryota</taxon>
        <taxon>Viridiplantae</taxon>
        <taxon>Streptophyta</taxon>
        <taxon>Embryophyta</taxon>
        <taxon>Tracheophyta</taxon>
        <taxon>Spermatophyta</taxon>
        <taxon>Magnoliopsida</taxon>
        <taxon>eudicotyledons</taxon>
        <taxon>Gunneridae</taxon>
        <taxon>Pentapetalae</taxon>
        <taxon>rosids</taxon>
        <taxon>fabids</taxon>
        <taxon>Fagales</taxon>
        <taxon>Juglandaceae</taxon>
        <taxon>Carya</taxon>
    </lineage>
</organism>
<evidence type="ECO:0000313" key="3">
    <source>
        <dbReference type="EMBL" id="KAG6697521.1"/>
    </source>
</evidence>
<sequence length="298" mass="33600">MIKHAMKKKKKKAVSLEHLRCNGDKRTMEMADIMILILFGNGKGIASTVREVYSLPCSFVNSFATLHHLSEPSLKQCGVVMVKPFGRRHRFQVLPGDHHLSLQTGRSKLFQQDSSLVSTRPCQGKREDAQDPLGGESITMDEQALELELQIAIAEENYVEAAKIRDSLKNLHEDSKTSVLLANARFYDSFKTGDLAAMQKLWAKGDEVCVVHPGANGIPGHEDVMESWEFVWADYEFPLEIQLKDVRVHVKGDVGYVTCREFVKTEGSKWGVQFATNVFERIDGQWFICIHHASPIDL</sequence>
<proteinExistence type="predicted"/>
<evidence type="ECO:0000259" key="1">
    <source>
        <dbReference type="Pfam" id="PF02151"/>
    </source>
</evidence>
<evidence type="ECO:0000259" key="2">
    <source>
        <dbReference type="Pfam" id="PF13474"/>
    </source>
</evidence>
<dbReference type="SUPFAM" id="SSF54427">
    <property type="entry name" value="NTF2-like"/>
    <property type="match status" value="1"/>
</dbReference>
<dbReference type="Pfam" id="PF02151">
    <property type="entry name" value="UVR"/>
    <property type="match status" value="1"/>
</dbReference>
<dbReference type="InterPro" id="IPR032710">
    <property type="entry name" value="NTF2-like_dom_sf"/>
</dbReference>
<dbReference type="Pfam" id="PF13474">
    <property type="entry name" value="SnoaL_3"/>
    <property type="match status" value="1"/>
</dbReference>
<accession>A0A922J7E3</accession>
<protein>
    <recommendedName>
        <fullName evidence="5">F-box protein SKIP8</fullName>
    </recommendedName>
</protein>
<dbReference type="InterPro" id="IPR037401">
    <property type="entry name" value="SnoaL-like"/>
</dbReference>
<dbReference type="EMBL" id="CM031833">
    <property type="protein sequence ID" value="KAG6697521.1"/>
    <property type="molecule type" value="Genomic_DNA"/>
</dbReference>
<dbReference type="AlphaFoldDB" id="A0A922J7E3"/>
<evidence type="ECO:0000313" key="4">
    <source>
        <dbReference type="Proteomes" id="UP000811246"/>
    </source>
</evidence>